<gene>
    <name evidence="5" type="ORF">ACFFFR_00040</name>
</gene>
<dbReference type="InterPro" id="IPR009057">
    <property type="entry name" value="Homeodomain-like_sf"/>
</dbReference>
<keyword evidence="1" id="KW-0805">Transcription regulation</keyword>
<dbReference type="Pfam" id="PF12833">
    <property type="entry name" value="HTH_18"/>
    <property type="match status" value="1"/>
</dbReference>
<dbReference type="InterPro" id="IPR037923">
    <property type="entry name" value="HTH-like"/>
</dbReference>
<dbReference type="PANTHER" id="PTHR46796">
    <property type="entry name" value="HTH-TYPE TRANSCRIPTIONAL ACTIVATOR RHAS-RELATED"/>
    <property type="match status" value="1"/>
</dbReference>
<dbReference type="EMBL" id="JBHLUB010000001">
    <property type="protein sequence ID" value="MFC0580780.1"/>
    <property type="molecule type" value="Genomic_DNA"/>
</dbReference>
<dbReference type="Pfam" id="PF14525">
    <property type="entry name" value="AraC_binding_2"/>
    <property type="match status" value="1"/>
</dbReference>
<protein>
    <submittedName>
        <fullName evidence="5">Helix-turn-helix domain-containing protein</fullName>
    </submittedName>
</protein>
<dbReference type="SUPFAM" id="SSF51215">
    <property type="entry name" value="Regulatory protein AraC"/>
    <property type="match status" value="1"/>
</dbReference>
<evidence type="ECO:0000256" key="1">
    <source>
        <dbReference type="ARBA" id="ARBA00023015"/>
    </source>
</evidence>
<comment type="caution">
    <text evidence="5">The sequence shown here is derived from an EMBL/GenBank/DDBJ whole genome shotgun (WGS) entry which is preliminary data.</text>
</comment>
<dbReference type="PANTHER" id="PTHR46796:SF6">
    <property type="entry name" value="ARAC SUBFAMILY"/>
    <property type="match status" value="1"/>
</dbReference>
<dbReference type="Gene3D" id="1.10.10.60">
    <property type="entry name" value="Homeodomain-like"/>
    <property type="match status" value="1"/>
</dbReference>
<evidence type="ECO:0000313" key="6">
    <source>
        <dbReference type="Proteomes" id="UP001589862"/>
    </source>
</evidence>
<dbReference type="Proteomes" id="UP001589862">
    <property type="component" value="Unassembled WGS sequence"/>
</dbReference>
<feature type="domain" description="HTH araC/xylS-type" evidence="4">
    <location>
        <begin position="206"/>
        <end position="307"/>
    </location>
</feature>
<accession>A0ABV6P6M7</accession>
<dbReference type="InterPro" id="IPR050204">
    <property type="entry name" value="AraC_XylS_family_regulators"/>
</dbReference>
<evidence type="ECO:0000256" key="3">
    <source>
        <dbReference type="ARBA" id="ARBA00023163"/>
    </source>
</evidence>
<reference evidence="5 6" key="1">
    <citation type="submission" date="2024-09" db="EMBL/GenBank/DDBJ databases">
        <authorList>
            <person name="Sun Q."/>
            <person name="Mori K."/>
        </authorList>
    </citation>
    <scope>NUCLEOTIDE SEQUENCE [LARGE SCALE GENOMIC DNA]</scope>
    <source>
        <strain evidence="5 6">NCAIM B.02604</strain>
    </source>
</reference>
<organism evidence="5 6">
    <name type="scientific">Micrococcoides hystricis</name>
    <dbReference type="NCBI Taxonomy" id="1572761"/>
    <lineage>
        <taxon>Bacteria</taxon>
        <taxon>Bacillati</taxon>
        <taxon>Actinomycetota</taxon>
        <taxon>Actinomycetes</taxon>
        <taxon>Micrococcales</taxon>
        <taxon>Micrococcaceae</taxon>
        <taxon>Micrococcoides</taxon>
    </lineage>
</organism>
<dbReference type="InterPro" id="IPR035418">
    <property type="entry name" value="AraC-bd_2"/>
</dbReference>
<sequence>MYQEQTVDNFAQWRQLVSNAFVPLETTTDIHDQFRATIAGQQFNEIALLKVQAPQHSVMRTQDQIDREDKSYYKLNLQLAGQGFLAQYGRSATLRPGDLALYDTGEPYTLEFDEDFSTLVLMFPKDGLGIPAADIKQLAAVRLAGEQRLARAISPFVAELGQQLPELSSPLGARLAQNVVDLMTTFLADELYQGHAPVDEQTKLLAEVRDFIDQQLPNPELSPAVIAAAHFMSVRSLHKLFSETGSTVSEWIRSRRLERCRQDLADPLLAHLPVGAIGARWGLSDAAHFSRSFRSAYNCSPSAYRATGVTTAA</sequence>
<evidence type="ECO:0000313" key="5">
    <source>
        <dbReference type="EMBL" id="MFC0580780.1"/>
    </source>
</evidence>
<name>A0ABV6P6M7_9MICC</name>
<dbReference type="InterPro" id="IPR018060">
    <property type="entry name" value="HTH_AraC"/>
</dbReference>
<keyword evidence="3" id="KW-0804">Transcription</keyword>
<dbReference type="SUPFAM" id="SSF46689">
    <property type="entry name" value="Homeodomain-like"/>
    <property type="match status" value="1"/>
</dbReference>
<dbReference type="SMART" id="SM00342">
    <property type="entry name" value="HTH_ARAC"/>
    <property type="match status" value="1"/>
</dbReference>
<dbReference type="PROSITE" id="PS01124">
    <property type="entry name" value="HTH_ARAC_FAMILY_2"/>
    <property type="match status" value="1"/>
</dbReference>
<dbReference type="RefSeq" id="WP_377457096.1">
    <property type="nucleotide sequence ID" value="NZ_JBHLUB010000001.1"/>
</dbReference>
<evidence type="ECO:0000259" key="4">
    <source>
        <dbReference type="PROSITE" id="PS01124"/>
    </source>
</evidence>
<keyword evidence="6" id="KW-1185">Reference proteome</keyword>
<keyword evidence="2" id="KW-0238">DNA-binding</keyword>
<proteinExistence type="predicted"/>
<evidence type="ECO:0000256" key="2">
    <source>
        <dbReference type="ARBA" id="ARBA00023125"/>
    </source>
</evidence>